<feature type="binding site" evidence="13">
    <location>
        <position position="150"/>
    </location>
    <ligand>
        <name>(2R)-3-phosphoglycerate</name>
        <dbReference type="ChEBI" id="CHEBI:58272"/>
    </ligand>
</feature>
<evidence type="ECO:0000256" key="15">
    <source>
        <dbReference type="RuleBase" id="RU000532"/>
    </source>
</evidence>
<keyword evidence="7 12" id="KW-0808">Transferase</keyword>
<accession>A0A8T9SSK9</accession>
<dbReference type="PANTHER" id="PTHR11406">
    <property type="entry name" value="PHOSPHOGLYCERATE KINASE"/>
    <property type="match status" value="1"/>
</dbReference>
<dbReference type="GO" id="GO:0005524">
    <property type="term" value="F:ATP binding"/>
    <property type="evidence" value="ECO:0007669"/>
    <property type="project" value="UniProtKB-KW"/>
</dbReference>
<feature type="binding site" evidence="12">
    <location>
        <position position="35"/>
    </location>
    <ligand>
        <name>substrate</name>
    </ligand>
</feature>
<dbReference type="RefSeq" id="WP_245090789.1">
    <property type="nucleotide sequence ID" value="NZ_CP095053.1"/>
</dbReference>
<dbReference type="GO" id="GO:0004618">
    <property type="term" value="F:phosphoglycerate kinase activity"/>
    <property type="evidence" value="ECO:0007669"/>
    <property type="project" value="UniProtKB-UniRule"/>
</dbReference>
<dbReference type="EMBL" id="CP095053">
    <property type="protein sequence ID" value="UOR03733.1"/>
    <property type="molecule type" value="Genomic_DNA"/>
</dbReference>
<comment type="subcellular location">
    <subcellularLocation>
        <location evidence="12">Cytoplasm</location>
    </subcellularLocation>
</comment>
<dbReference type="InterPro" id="IPR001576">
    <property type="entry name" value="Phosphoglycerate_kinase"/>
</dbReference>
<feature type="binding site" evidence="12">
    <location>
        <position position="150"/>
    </location>
    <ligand>
        <name>substrate</name>
    </ligand>
</feature>
<feature type="binding site" evidence="12 14">
    <location>
        <position position="325"/>
    </location>
    <ligand>
        <name>ATP</name>
        <dbReference type="ChEBI" id="CHEBI:30616"/>
    </ligand>
</feature>
<dbReference type="FunFam" id="3.40.50.1260:FF:000003">
    <property type="entry name" value="Phosphoglycerate kinase"/>
    <property type="match status" value="1"/>
</dbReference>
<evidence type="ECO:0000256" key="4">
    <source>
        <dbReference type="ARBA" id="ARBA00011245"/>
    </source>
</evidence>
<dbReference type="HAMAP" id="MF_00145">
    <property type="entry name" value="Phosphoglyc_kinase"/>
    <property type="match status" value="1"/>
</dbReference>
<feature type="binding site" evidence="12 14">
    <location>
        <position position="203"/>
    </location>
    <ligand>
        <name>ATP</name>
        <dbReference type="ChEBI" id="CHEBI:30616"/>
    </ligand>
</feature>
<evidence type="ECO:0000256" key="13">
    <source>
        <dbReference type="PIRSR" id="PIRSR000724-1"/>
    </source>
</evidence>
<proteinExistence type="inferred from homology"/>
<name>A0A8T9SSK9_9BACT</name>
<feature type="binding site" evidence="13">
    <location>
        <position position="35"/>
    </location>
    <ligand>
        <name>(2R)-3-phosphoglycerate</name>
        <dbReference type="ChEBI" id="CHEBI:58272"/>
    </ligand>
</feature>
<dbReference type="GO" id="GO:0006094">
    <property type="term" value="P:gluconeogenesis"/>
    <property type="evidence" value="ECO:0007669"/>
    <property type="project" value="TreeGrafter"/>
</dbReference>
<evidence type="ECO:0000256" key="8">
    <source>
        <dbReference type="ARBA" id="ARBA00022741"/>
    </source>
</evidence>
<dbReference type="PRINTS" id="PR00477">
    <property type="entry name" value="PHGLYCKINASE"/>
</dbReference>
<evidence type="ECO:0000313" key="16">
    <source>
        <dbReference type="EMBL" id="UOR03733.1"/>
    </source>
</evidence>
<keyword evidence="9 12" id="KW-0418">Kinase</keyword>
<feature type="binding site" evidence="12 13">
    <location>
        <begin position="19"/>
        <end position="21"/>
    </location>
    <ligand>
        <name>substrate</name>
    </ligand>
</feature>
<organism evidence="16 17">
    <name type="scientific">Hymenobacter aerilatus</name>
    <dbReference type="NCBI Taxonomy" id="2932251"/>
    <lineage>
        <taxon>Bacteria</taxon>
        <taxon>Pseudomonadati</taxon>
        <taxon>Bacteroidota</taxon>
        <taxon>Cytophagia</taxon>
        <taxon>Cytophagales</taxon>
        <taxon>Hymenobacteraceae</taxon>
        <taxon>Hymenobacter</taxon>
    </lineage>
</organism>
<evidence type="ECO:0000256" key="1">
    <source>
        <dbReference type="ARBA" id="ARBA00000642"/>
    </source>
</evidence>
<evidence type="ECO:0000256" key="2">
    <source>
        <dbReference type="ARBA" id="ARBA00004838"/>
    </source>
</evidence>
<dbReference type="GO" id="GO:0006096">
    <property type="term" value="P:glycolytic process"/>
    <property type="evidence" value="ECO:0007669"/>
    <property type="project" value="UniProtKB-UniRule"/>
</dbReference>
<comment type="catalytic activity">
    <reaction evidence="1 12 15">
        <text>(2R)-3-phosphoglycerate + ATP = (2R)-3-phospho-glyceroyl phosphate + ADP</text>
        <dbReference type="Rhea" id="RHEA:14801"/>
        <dbReference type="ChEBI" id="CHEBI:30616"/>
        <dbReference type="ChEBI" id="CHEBI:57604"/>
        <dbReference type="ChEBI" id="CHEBI:58272"/>
        <dbReference type="ChEBI" id="CHEBI:456216"/>
        <dbReference type="EC" id="2.7.2.3"/>
    </reaction>
</comment>
<dbReference type="Pfam" id="PF00162">
    <property type="entry name" value="PGK"/>
    <property type="match status" value="1"/>
</dbReference>
<dbReference type="InterPro" id="IPR015824">
    <property type="entry name" value="Phosphoglycerate_kinase_N"/>
</dbReference>
<feature type="binding site" evidence="12 13">
    <location>
        <begin position="58"/>
        <end position="61"/>
    </location>
    <ligand>
        <name>substrate</name>
    </ligand>
</feature>
<dbReference type="CDD" id="cd00318">
    <property type="entry name" value="Phosphoglycerate_kinase"/>
    <property type="match status" value="1"/>
</dbReference>
<feature type="binding site" evidence="12">
    <location>
        <position position="117"/>
    </location>
    <ligand>
        <name>substrate</name>
    </ligand>
</feature>
<gene>
    <name evidence="12" type="primary">pgk</name>
    <name evidence="16" type="ORF">MUN82_12325</name>
</gene>
<keyword evidence="12" id="KW-0963">Cytoplasm</keyword>
<dbReference type="Proteomes" id="UP000829925">
    <property type="component" value="Chromosome"/>
</dbReference>
<comment type="pathway">
    <text evidence="2 12">Carbohydrate degradation; glycolysis; pyruvate from D-glyceraldehyde 3-phosphate: step 2/5.</text>
</comment>
<keyword evidence="11 12" id="KW-0324">Glycolysis</keyword>
<dbReference type="PANTHER" id="PTHR11406:SF23">
    <property type="entry name" value="PHOSPHOGLYCERATE KINASE 1, CHLOROPLASTIC-RELATED"/>
    <property type="match status" value="1"/>
</dbReference>
<dbReference type="Gene3D" id="3.40.50.1260">
    <property type="entry name" value="Phosphoglycerate kinase, N-terminal domain"/>
    <property type="match status" value="2"/>
</dbReference>
<evidence type="ECO:0000256" key="6">
    <source>
        <dbReference type="ARBA" id="ARBA00016471"/>
    </source>
</evidence>
<evidence type="ECO:0000256" key="7">
    <source>
        <dbReference type="ARBA" id="ARBA00022679"/>
    </source>
</evidence>
<keyword evidence="17" id="KW-1185">Reference proteome</keyword>
<evidence type="ECO:0000256" key="3">
    <source>
        <dbReference type="ARBA" id="ARBA00008982"/>
    </source>
</evidence>
<feature type="binding site" evidence="12 14">
    <location>
        <position position="294"/>
    </location>
    <ligand>
        <name>ATP</name>
        <dbReference type="ChEBI" id="CHEBI:30616"/>
    </ligand>
</feature>
<evidence type="ECO:0000256" key="10">
    <source>
        <dbReference type="ARBA" id="ARBA00022840"/>
    </source>
</evidence>
<keyword evidence="8 12" id="KW-0547">Nucleotide-binding</keyword>
<feature type="binding site" evidence="12 14">
    <location>
        <begin position="354"/>
        <end position="357"/>
    </location>
    <ligand>
        <name>ATP</name>
        <dbReference type="ChEBI" id="CHEBI:30616"/>
    </ligand>
</feature>
<feature type="binding site" evidence="13">
    <location>
        <position position="117"/>
    </location>
    <ligand>
        <name>(2R)-3-phosphoglycerate</name>
        <dbReference type="ChEBI" id="CHEBI:58272"/>
    </ligand>
</feature>
<dbReference type="AlphaFoldDB" id="A0A8T9SSK9"/>
<evidence type="ECO:0000256" key="11">
    <source>
        <dbReference type="ARBA" id="ARBA00023152"/>
    </source>
</evidence>
<keyword evidence="10 12" id="KW-0067">ATP-binding</keyword>
<dbReference type="KEGG" id="haei:MUN82_12325"/>
<dbReference type="EC" id="2.7.2.3" evidence="5 12"/>
<evidence type="ECO:0000256" key="14">
    <source>
        <dbReference type="PIRSR" id="PIRSR000724-2"/>
    </source>
</evidence>
<evidence type="ECO:0000313" key="17">
    <source>
        <dbReference type="Proteomes" id="UP000829925"/>
    </source>
</evidence>
<reference evidence="16 17" key="1">
    <citation type="submission" date="2022-04" db="EMBL/GenBank/DDBJ databases">
        <title>Hymenobacter sp. isolated from the air.</title>
        <authorList>
            <person name="Won M."/>
            <person name="Lee C.-M."/>
            <person name="Woen H.-Y."/>
            <person name="Kwon S.-W."/>
        </authorList>
    </citation>
    <scope>NUCLEOTIDE SEQUENCE [LARGE SCALE GENOMIC DNA]</scope>
    <source>
        <strain evidence="17">5413 J-13</strain>
    </source>
</reference>
<dbReference type="SUPFAM" id="SSF53748">
    <property type="entry name" value="Phosphoglycerate kinase"/>
    <property type="match status" value="1"/>
</dbReference>
<evidence type="ECO:0000256" key="9">
    <source>
        <dbReference type="ARBA" id="ARBA00022777"/>
    </source>
</evidence>
<sequence length="396" mass="42472">MKTLDQYNFAGRRAVVRVDFNVPLDDELRITDDTRIRAATPSIKKILADGGSVVLLSHMGRPKGGPDKKNSLRNLVLRLQQEYGQEVKFGGDVLGQEATDMANNLQPGEILLLDNVRFYAEEEKGDAAFAQQLARLGDVYVNDAFGAAHRRHASTAVMAQYFAPEDRVGGYLLQSELDNAKKVLEHPDHPFTAIMGGAKISDKIEIIERLLDKVDNLLIGGAMAYTFAVAEGGSIGNSLLEADKVDLAASLIQKAKDKGVNLVLPGDSIIATRFANDADIDVAGNHTIPATWMGLDIGPESREIFADIIRNSKTILWNGPMGVFEMSNFSLGTEYVARAVAEATENGAYSLIGGGDSAAAVNQLGFADRVSYISTGGGALLEYMEGKELPGVAALG</sequence>
<evidence type="ECO:0000256" key="12">
    <source>
        <dbReference type="HAMAP-Rule" id="MF_00145"/>
    </source>
</evidence>
<dbReference type="FunFam" id="3.40.50.1260:FF:000006">
    <property type="entry name" value="Phosphoglycerate kinase"/>
    <property type="match status" value="1"/>
</dbReference>
<dbReference type="PIRSF" id="PIRSF000724">
    <property type="entry name" value="Pgk"/>
    <property type="match status" value="1"/>
</dbReference>
<comment type="subunit">
    <text evidence="4 12">Monomer.</text>
</comment>
<comment type="similarity">
    <text evidence="3 12 15">Belongs to the phosphoglycerate kinase family.</text>
</comment>
<dbReference type="InterPro" id="IPR036043">
    <property type="entry name" value="Phosphoglycerate_kinase_sf"/>
</dbReference>
<protein>
    <recommendedName>
        <fullName evidence="6 12">Phosphoglycerate kinase</fullName>
        <ecNumber evidence="5 12">2.7.2.3</ecNumber>
    </recommendedName>
</protein>
<evidence type="ECO:0000256" key="5">
    <source>
        <dbReference type="ARBA" id="ARBA00013061"/>
    </source>
</evidence>
<dbReference type="GO" id="GO:0005829">
    <property type="term" value="C:cytosol"/>
    <property type="evidence" value="ECO:0007669"/>
    <property type="project" value="TreeGrafter"/>
</dbReference>
<dbReference type="GO" id="GO:0043531">
    <property type="term" value="F:ADP binding"/>
    <property type="evidence" value="ECO:0007669"/>
    <property type="project" value="TreeGrafter"/>
</dbReference>